<dbReference type="STRING" id="400092.PKOR_19940"/>
<dbReference type="Pfam" id="PF00583">
    <property type="entry name" value="Acetyltransf_1"/>
    <property type="match status" value="1"/>
</dbReference>
<evidence type="ECO:0000313" key="3">
    <source>
        <dbReference type="Proteomes" id="UP000033109"/>
    </source>
</evidence>
<dbReference type="PATRIC" id="fig|400092.3.peg.4366"/>
<dbReference type="GO" id="GO:0016747">
    <property type="term" value="F:acyltransferase activity, transferring groups other than amino-acyl groups"/>
    <property type="evidence" value="ECO:0007669"/>
    <property type="project" value="InterPro"/>
</dbReference>
<dbReference type="AlphaFoldDB" id="A0A0E3ZGI1"/>
<dbReference type="PROSITE" id="PS51186">
    <property type="entry name" value="GNAT"/>
    <property type="match status" value="1"/>
</dbReference>
<dbReference type="OrthoDB" id="9796381at2"/>
<evidence type="ECO:0000313" key="2">
    <source>
        <dbReference type="EMBL" id="AKD04945.1"/>
    </source>
</evidence>
<dbReference type="HOGENOM" id="CLU_013985_13_0_10"/>
<gene>
    <name evidence="2" type="ORF">PKOR_19940</name>
</gene>
<dbReference type="Proteomes" id="UP000033109">
    <property type="component" value="Chromosome"/>
</dbReference>
<feature type="domain" description="N-acetyltransferase" evidence="1">
    <location>
        <begin position="3"/>
        <end position="170"/>
    </location>
</feature>
<dbReference type="InterPro" id="IPR000182">
    <property type="entry name" value="GNAT_dom"/>
</dbReference>
<proteinExistence type="predicted"/>
<dbReference type="RefSeq" id="WP_046313012.1">
    <property type="nucleotide sequence ID" value="NZ_CBCSCY010000015.1"/>
</dbReference>
<protein>
    <submittedName>
        <fullName evidence="2">GCN5 family acetyltransferase</fullName>
    </submittedName>
</protein>
<dbReference type="SUPFAM" id="SSF55729">
    <property type="entry name" value="Acyl-CoA N-acyltransferases (Nat)"/>
    <property type="match status" value="1"/>
</dbReference>
<dbReference type="CDD" id="cd04301">
    <property type="entry name" value="NAT_SF"/>
    <property type="match status" value="1"/>
</dbReference>
<dbReference type="KEGG" id="pko:PKOR_19940"/>
<organism evidence="2 3">
    <name type="scientific">Pontibacter korlensis</name>
    <dbReference type="NCBI Taxonomy" id="400092"/>
    <lineage>
        <taxon>Bacteria</taxon>
        <taxon>Pseudomonadati</taxon>
        <taxon>Bacteroidota</taxon>
        <taxon>Cytophagia</taxon>
        <taxon>Cytophagales</taxon>
        <taxon>Hymenobacteraceae</taxon>
        <taxon>Pontibacter</taxon>
    </lineage>
</organism>
<accession>A0A0E3ZGI1</accession>
<sequence length="176" mass="19956">MKHDFRKASLAELPQIWDILQGAIRRRKEDGSNQWQDGYPNPEVVKQDIENGVGFVLVEGETVIGYTAVLINDEPEYANIEGKWLTNSDFVVFHRVAISDSYLGKGLASKMLEFIESYALRNHIYSIKADTNFDNVAMMKIFDKMGYVYCGEVYFRGSPRKAFEKVLAKADSKAGV</sequence>
<dbReference type="InterPro" id="IPR016181">
    <property type="entry name" value="Acyl_CoA_acyltransferase"/>
</dbReference>
<keyword evidence="2" id="KW-0808">Transferase</keyword>
<keyword evidence="3" id="KW-1185">Reference proteome</keyword>
<evidence type="ECO:0000259" key="1">
    <source>
        <dbReference type="PROSITE" id="PS51186"/>
    </source>
</evidence>
<name>A0A0E3ZGI1_9BACT</name>
<dbReference type="EMBL" id="CP009621">
    <property type="protein sequence ID" value="AKD04945.1"/>
    <property type="molecule type" value="Genomic_DNA"/>
</dbReference>
<reference evidence="2 3" key="1">
    <citation type="journal article" date="2015" name="Sci. Rep.">
        <title>Unraveling adaptation of Pontibacter korlensis to radiation and infertility in desert through complete genome and comparative transcriptomic analysis.</title>
        <authorList>
            <person name="Dai J."/>
            <person name="Dai W."/>
            <person name="Qiu C."/>
            <person name="Yang Z."/>
            <person name="Zhang Y."/>
            <person name="Zhou M."/>
            <person name="Zhang L."/>
            <person name="Fang C."/>
            <person name="Gao Q."/>
            <person name="Yang Q."/>
            <person name="Li X."/>
            <person name="Wang Z."/>
            <person name="Wang Z."/>
            <person name="Jia Z."/>
            <person name="Chen X."/>
        </authorList>
    </citation>
    <scope>NUCLEOTIDE SEQUENCE [LARGE SCALE GENOMIC DNA]</scope>
    <source>
        <strain evidence="2 3">X14-1T</strain>
    </source>
</reference>
<dbReference type="Gene3D" id="3.40.630.30">
    <property type="match status" value="1"/>
</dbReference>